<dbReference type="EMBL" id="CP091957">
    <property type="protein sequence ID" value="UOG56808.1"/>
    <property type="molecule type" value="Genomic_DNA"/>
</dbReference>
<sequence length="65" mass="7576">MLSTFKAQLKIQFEDLEFNDFSEAVHEEFGIVNVATMTLYAKKRLGVKQSTIEKVKELQQNYLAY</sequence>
<reference evidence="1" key="1">
    <citation type="submission" date="2022-02" db="EMBL/GenBank/DDBJ databases">
        <title>The genetically variable rfb locus in Leptospira is a mobile cassette and a molecular signature of serovar identity.</title>
        <authorList>
            <person name="Nieves C."/>
            <person name="Vincent A.T."/>
            <person name="Zarantonelli L."/>
            <person name="Picardeau M."/>
            <person name="Veyrier F.J."/>
            <person name="Buschiazzo A."/>
        </authorList>
    </citation>
    <scope>NUCLEOTIDE SEQUENCE</scope>
    <source>
        <strain evidence="1">IP1512017</strain>
    </source>
</reference>
<proteinExistence type="predicted"/>
<evidence type="ECO:0000313" key="1">
    <source>
        <dbReference type="EMBL" id="UOG56808.1"/>
    </source>
</evidence>
<organism evidence="1 2">
    <name type="scientific">Leptospira noguchii</name>
    <dbReference type="NCBI Taxonomy" id="28182"/>
    <lineage>
        <taxon>Bacteria</taxon>
        <taxon>Pseudomonadati</taxon>
        <taxon>Spirochaetota</taxon>
        <taxon>Spirochaetia</taxon>
        <taxon>Leptospirales</taxon>
        <taxon>Leptospiraceae</taxon>
        <taxon>Leptospira</taxon>
    </lineage>
</organism>
<gene>
    <name evidence="1" type="ORF">MAL03_00860</name>
</gene>
<dbReference type="RefSeq" id="WP_002148781.1">
    <property type="nucleotide sequence ID" value="NZ_CP091928.1"/>
</dbReference>
<protein>
    <submittedName>
        <fullName evidence="1">Uncharacterized protein</fullName>
    </submittedName>
</protein>
<accession>A0A9Q8RA39</accession>
<name>A0A9Q8RA39_9LEPT</name>
<dbReference type="AlphaFoldDB" id="A0A9Q8RA39"/>
<evidence type="ECO:0000313" key="2">
    <source>
        <dbReference type="Proteomes" id="UP000829829"/>
    </source>
</evidence>
<dbReference type="Proteomes" id="UP000829829">
    <property type="component" value="Chromosome 1"/>
</dbReference>